<gene>
    <name evidence="1" type="ORF">KSP40_PGU005592</name>
</gene>
<accession>A0ABR2MC24</accession>
<sequence>MLCVPGCPFLRSSDHCYHDKSAVTDELVQIILQPGLDSREADVFLEFICNSDGPLPEELLPEVKVFPPPNIVF</sequence>
<comment type="caution">
    <text evidence="1">The sequence shown here is derived from an EMBL/GenBank/DDBJ whole genome shotgun (WGS) entry which is preliminary data.</text>
</comment>
<dbReference type="EMBL" id="JBBWWR010000009">
    <property type="protein sequence ID" value="KAK8961739.1"/>
    <property type="molecule type" value="Genomic_DNA"/>
</dbReference>
<evidence type="ECO:0000313" key="2">
    <source>
        <dbReference type="Proteomes" id="UP001412067"/>
    </source>
</evidence>
<keyword evidence="2" id="KW-1185">Reference proteome</keyword>
<protein>
    <submittedName>
        <fullName evidence="1">Uncharacterized protein</fullName>
    </submittedName>
</protein>
<dbReference type="Proteomes" id="UP001412067">
    <property type="component" value="Unassembled WGS sequence"/>
</dbReference>
<reference evidence="1 2" key="1">
    <citation type="journal article" date="2022" name="Nat. Plants">
        <title>Genomes of leafy and leafless Platanthera orchids illuminate the evolution of mycoheterotrophy.</title>
        <authorList>
            <person name="Li M.H."/>
            <person name="Liu K.W."/>
            <person name="Li Z."/>
            <person name="Lu H.C."/>
            <person name="Ye Q.L."/>
            <person name="Zhang D."/>
            <person name="Wang J.Y."/>
            <person name="Li Y.F."/>
            <person name="Zhong Z.M."/>
            <person name="Liu X."/>
            <person name="Yu X."/>
            <person name="Liu D.K."/>
            <person name="Tu X.D."/>
            <person name="Liu B."/>
            <person name="Hao Y."/>
            <person name="Liao X.Y."/>
            <person name="Jiang Y.T."/>
            <person name="Sun W.H."/>
            <person name="Chen J."/>
            <person name="Chen Y.Q."/>
            <person name="Ai Y."/>
            <person name="Zhai J.W."/>
            <person name="Wu S.S."/>
            <person name="Zhou Z."/>
            <person name="Hsiao Y.Y."/>
            <person name="Wu W.L."/>
            <person name="Chen Y.Y."/>
            <person name="Lin Y.F."/>
            <person name="Hsu J.L."/>
            <person name="Li C.Y."/>
            <person name="Wang Z.W."/>
            <person name="Zhao X."/>
            <person name="Zhong W.Y."/>
            <person name="Ma X.K."/>
            <person name="Ma L."/>
            <person name="Huang J."/>
            <person name="Chen G.Z."/>
            <person name="Huang M.Z."/>
            <person name="Huang L."/>
            <person name="Peng D.H."/>
            <person name="Luo Y.B."/>
            <person name="Zou S.Q."/>
            <person name="Chen S.P."/>
            <person name="Lan S."/>
            <person name="Tsai W.C."/>
            <person name="Van de Peer Y."/>
            <person name="Liu Z.J."/>
        </authorList>
    </citation>
    <scope>NUCLEOTIDE SEQUENCE [LARGE SCALE GENOMIC DNA]</scope>
    <source>
        <strain evidence="1">Lor288</strain>
    </source>
</reference>
<evidence type="ECO:0000313" key="1">
    <source>
        <dbReference type="EMBL" id="KAK8961739.1"/>
    </source>
</evidence>
<name>A0ABR2MC24_9ASPA</name>
<proteinExistence type="predicted"/>
<organism evidence="1 2">
    <name type="scientific">Platanthera guangdongensis</name>
    <dbReference type="NCBI Taxonomy" id="2320717"/>
    <lineage>
        <taxon>Eukaryota</taxon>
        <taxon>Viridiplantae</taxon>
        <taxon>Streptophyta</taxon>
        <taxon>Embryophyta</taxon>
        <taxon>Tracheophyta</taxon>
        <taxon>Spermatophyta</taxon>
        <taxon>Magnoliopsida</taxon>
        <taxon>Liliopsida</taxon>
        <taxon>Asparagales</taxon>
        <taxon>Orchidaceae</taxon>
        <taxon>Orchidoideae</taxon>
        <taxon>Orchideae</taxon>
        <taxon>Orchidinae</taxon>
        <taxon>Platanthera</taxon>
    </lineage>
</organism>